<keyword evidence="4" id="KW-0813">Transport</keyword>
<dbReference type="InterPro" id="IPR027417">
    <property type="entry name" value="P-loop_NTPase"/>
</dbReference>
<evidence type="ECO:0000256" key="6">
    <source>
        <dbReference type="SAM" id="MobiDB-lite"/>
    </source>
</evidence>
<proteinExistence type="predicted"/>
<dbReference type="InParanoid" id="G9EKM7"/>
<keyword evidence="3" id="KW-0472">Membrane</keyword>
<dbReference type="Gene3D" id="3.90.1440.10">
    <property type="entry name" value="SecA, preprotein cross-linking domain"/>
    <property type="match status" value="1"/>
</dbReference>
<dbReference type="Proteomes" id="UP000002770">
    <property type="component" value="Unassembled WGS sequence"/>
</dbReference>
<evidence type="ECO:0000259" key="8">
    <source>
        <dbReference type="PROSITE" id="PS51196"/>
    </source>
</evidence>
<evidence type="ECO:0000313" key="10">
    <source>
        <dbReference type="Proteomes" id="UP000002770"/>
    </source>
</evidence>
<dbReference type="PANTHER" id="PTHR30612:SF0">
    <property type="entry name" value="CHLOROPLAST PROTEIN-TRANSPORTING ATPASE"/>
    <property type="match status" value="1"/>
</dbReference>
<evidence type="ECO:0000256" key="3">
    <source>
        <dbReference type="ARBA" id="ARBA00022519"/>
    </source>
</evidence>
<dbReference type="SMART" id="SM00490">
    <property type="entry name" value="HELICc"/>
    <property type="match status" value="1"/>
</dbReference>
<evidence type="ECO:0000256" key="5">
    <source>
        <dbReference type="ARBA" id="ARBA00023010"/>
    </source>
</evidence>
<keyword evidence="10" id="KW-1185">Reference proteome</keyword>
<name>G9EKM7_9GAMM</name>
<dbReference type="GO" id="GO:0006886">
    <property type="term" value="P:intracellular protein transport"/>
    <property type="evidence" value="ECO:0007669"/>
    <property type="project" value="InterPro"/>
</dbReference>
<protein>
    <submittedName>
        <fullName evidence="9">Uncharacterized protein</fullName>
    </submittedName>
</protein>
<dbReference type="InterPro" id="IPR000185">
    <property type="entry name" value="SecA"/>
</dbReference>
<dbReference type="EMBL" id="JH413802">
    <property type="protein sequence ID" value="EHL32160.1"/>
    <property type="molecule type" value="Genomic_DNA"/>
</dbReference>
<organism evidence="9 10">
    <name type="scientific">Legionella drancourtii LLAP12</name>
    <dbReference type="NCBI Taxonomy" id="658187"/>
    <lineage>
        <taxon>Bacteria</taxon>
        <taxon>Pseudomonadati</taxon>
        <taxon>Pseudomonadota</taxon>
        <taxon>Gammaproteobacteria</taxon>
        <taxon>Legionellales</taxon>
        <taxon>Legionellaceae</taxon>
        <taxon>Legionella</taxon>
    </lineage>
</organism>
<feature type="domain" description="Helicase C-terminal" evidence="7">
    <location>
        <begin position="345"/>
        <end position="506"/>
    </location>
</feature>
<dbReference type="PROSITE" id="PS51196">
    <property type="entry name" value="SECA_MOTOR_DEAD"/>
    <property type="match status" value="1"/>
</dbReference>
<feature type="compositionally biased region" description="Acidic residues" evidence="6">
    <location>
        <begin position="705"/>
        <end position="721"/>
    </location>
</feature>
<dbReference type="SUPFAM" id="SSF52540">
    <property type="entry name" value="P-loop containing nucleoside triphosphate hydrolases"/>
    <property type="match status" value="1"/>
</dbReference>
<keyword evidence="2" id="KW-0963">Cytoplasm</keyword>
<dbReference type="PROSITE" id="PS51194">
    <property type="entry name" value="HELICASE_CTER"/>
    <property type="match status" value="1"/>
</dbReference>
<dbReference type="InterPro" id="IPR001650">
    <property type="entry name" value="Helicase_C-like"/>
</dbReference>
<feature type="domain" description="SecA family profile" evidence="8">
    <location>
        <begin position="1"/>
        <end position="501"/>
    </location>
</feature>
<evidence type="ECO:0000259" key="7">
    <source>
        <dbReference type="PROSITE" id="PS51194"/>
    </source>
</evidence>
<dbReference type="Gene3D" id="3.40.50.300">
    <property type="entry name" value="P-loop containing nucleotide triphosphate hydrolases"/>
    <property type="match status" value="2"/>
</dbReference>
<feature type="region of interest" description="Disordered" evidence="6">
    <location>
        <begin position="702"/>
        <end position="730"/>
    </location>
</feature>
<reference evidence="9 10" key="1">
    <citation type="journal article" date="2011" name="BMC Genomics">
        <title>Insight into cross-talk between intra-amoebal pathogens.</title>
        <authorList>
            <person name="Gimenez G."/>
            <person name="Bertelli C."/>
            <person name="Moliner C."/>
            <person name="Robert C."/>
            <person name="Raoult D."/>
            <person name="Fournier P.E."/>
            <person name="Greub G."/>
        </authorList>
    </citation>
    <scope>NUCLEOTIDE SEQUENCE [LARGE SCALE GENOMIC DNA]</scope>
    <source>
        <strain evidence="9 10">LLAP12</strain>
    </source>
</reference>
<keyword evidence="4" id="KW-0653">Protein transport</keyword>
<keyword evidence="1" id="KW-1003">Cell membrane</keyword>
<keyword evidence="3" id="KW-0997">Cell inner membrane</keyword>
<evidence type="ECO:0000256" key="1">
    <source>
        <dbReference type="ARBA" id="ARBA00022475"/>
    </source>
</evidence>
<dbReference type="STRING" id="658187.LDG_5763"/>
<gene>
    <name evidence="9" type="ORF">LDG_5763</name>
</gene>
<dbReference type="InterPro" id="IPR014018">
    <property type="entry name" value="SecA_motor_DEAD"/>
</dbReference>
<accession>G9EKM7</accession>
<dbReference type="GO" id="GO:0005524">
    <property type="term" value="F:ATP binding"/>
    <property type="evidence" value="ECO:0007669"/>
    <property type="project" value="InterPro"/>
</dbReference>
<dbReference type="Pfam" id="PF00271">
    <property type="entry name" value="Helicase_C"/>
    <property type="match status" value="1"/>
</dbReference>
<evidence type="ECO:0000256" key="4">
    <source>
        <dbReference type="ARBA" id="ARBA00022927"/>
    </source>
</evidence>
<dbReference type="PANTHER" id="PTHR30612">
    <property type="entry name" value="SECA INNER MEMBRANE COMPONENT OF SEC PROTEIN SECRETION SYSTEM"/>
    <property type="match status" value="1"/>
</dbReference>
<dbReference type="AlphaFoldDB" id="G9EKM7"/>
<sequence>MILAACQVAQGKTVDFMTSDMSLAERDFLTYNDFFTSLNINTSLISLNTPKQLYQRGGVNFTDNSQLLLLRNRSDIIQDPFAFLDPDASKRCLLIDEVDKFIHDKAKDAYNYAAPSQNLKDFTWVYPLLVRFVHDYLKANPETTFKPEELVQQFMDYVEQKDFDEYHLANLALLQESQNQQLVTWLKSAHTALHMKADHDYKVSSEEESKLVRVRDADGYVRYSRSILVLDTGRPVEGASFALGVHQCLGAIENQNAGKESFIILPENETQRSLFPVSFIEQYHEGALYGLSGTARHEAPVANEHINYEKYDYLIVPRHKTVRREDKNIWLAKNEAQQIAFLKRSLREKLSENPQRPILLICKNDKQSEWIHEILTKDNELQQLMKKCTRVHGLTDKNDEKNAVKNGGEPGNVTISTVGMFGRGVDINAANLFVCSLYVPTFEDEQQIKGRTGRAGKEGEYRMIPNMLDPDCPLNGKTFNIRNKIDKAQRAMALQAAKQEEVAKLYAHFLEYIHQAFIKTMSSAENIQQPRLLQTWQRYLNDLQKAWDLQREAMLDMLDHSNEEEFNQVFNTFTDTWKGKAPIDEQSKQDASFADTSTTTYTALSQHKTFFKPQRTAIGKQLKYDVADDGQARVYSSLFAQEFALFKGDRVIFANTRAWLDGRGVLFADLKATLRGERPLFANLRATISRLIDEFKAKNTTTTQLEEDTLSGDQEPNDPEQSEFGFGSAL</sequence>
<keyword evidence="5" id="KW-0811">Translocation</keyword>
<dbReference type="eggNOG" id="COG0653">
    <property type="taxonomic scope" value="Bacteria"/>
</dbReference>
<dbReference type="HOGENOM" id="CLU_379383_0_0_6"/>
<evidence type="ECO:0000313" key="9">
    <source>
        <dbReference type="EMBL" id="EHL32160.1"/>
    </source>
</evidence>
<evidence type="ECO:0000256" key="2">
    <source>
        <dbReference type="ARBA" id="ARBA00022490"/>
    </source>
</evidence>
<dbReference type="GO" id="GO:0006605">
    <property type="term" value="P:protein targeting"/>
    <property type="evidence" value="ECO:0007669"/>
    <property type="project" value="InterPro"/>
</dbReference>
<dbReference type="CDD" id="cd18785">
    <property type="entry name" value="SF2_C"/>
    <property type="match status" value="1"/>
</dbReference>